<protein>
    <submittedName>
        <fullName evidence="9">ADF-H domain-containing protein</fullName>
    </submittedName>
</protein>
<dbReference type="PROSITE" id="PS51263">
    <property type="entry name" value="ADF_H"/>
    <property type="match status" value="1"/>
</dbReference>
<name>A0A1I7YQH5_9BILA</name>
<dbReference type="InterPro" id="IPR011171">
    <property type="entry name" value="GMF"/>
</dbReference>
<comment type="subcellular location">
    <subcellularLocation>
        <location evidence="2">Cytoplasm</location>
    </subcellularLocation>
    <subcellularLocation>
        <location evidence="1">Nucleus</location>
    </subcellularLocation>
</comment>
<dbReference type="SUPFAM" id="SSF55753">
    <property type="entry name" value="Actin depolymerizing proteins"/>
    <property type="match status" value="1"/>
</dbReference>
<proteinExistence type="inferred from homology"/>
<dbReference type="Pfam" id="PF00241">
    <property type="entry name" value="Cofilin_ADF"/>
    <property type="match status" value="1"/>
</dbReference>
<feature type="domain" description="ADF-H" evidence="7">
    <location>
        <begin position="4"/>
        <end position="139"/>
    </location>
</feature>
<sequence>MSGAIAICHISDDLKKTLRAFRFQKSSATNVIILKVDRESHDLVIEEHLEDCDIEEVKDELPSQQPRYLLISYQLKHSDGRISYPLCLVFYSPTGCHPEQQMLYAGSRNSLVQECELTKNFEIRDLDELSAEYLDSKLL</sequence>
<dbReference type="GO" id="GO:0034316">
    <property type="term" value="P:negative regulation of Arp2/3 complex-mediated actin nucleation"/>
    <property type="evidence" value="ECO:0007669"/>
    <property type="project" value="TreeGrafter"/>
</dbReference>
<evidence type="ECO:0000256" key="2">
    <source>
        <dbReference type="ARBA" id="ARBA00004496"/>
    </source>
</evidence>
<evidence type="ECO:0000313" key="8">
    <source>
        <dbReference type="Proteomes" id="UP000095287"/>
    </source>
</evidence>
<dbReference type="GO" id="GO:0003779">
    <property type="term" value="F:actin binding"/>
    <property type="evidence" value="ECO:0007669"/>
    <property type="project" value="InterPro"/>
</dbReference>
<dbReference type="GO" id="GO:0071933">
    <property type="term" value="F:Arp2/3 complex binding"/>
    <property type="evidence" value="ECO:0007669"/>
    <property type="project" value="InterPro"/>
</dbReference>
<evidence type="ECO:0000256" key="1">
    <source>
        <dbReference type="ARBA" id="ARBA00004123"/>
    </source>
</evidence>
<dbReference type="GO" id="GO:0030864">
    <property type="term" value="C:cortical actin cytoskeleton"/>
    <property type="evidence" value="ECO:0007669"/>
    <property type="project" value="TreeGrafter"/>
</dbReference>
<dbReference type="PIRSF" id="PIRSF001788">
    <property type="entry name" value="GMF-beta"/>
    <property type="match status" value="1"/>
</dbReference>
<keyword evidence="5" id="KW-0539">Nucleus</keyword>
<dbReference type="Gene3D" id="3.40.20.10">
    <property type="entry name" value="Severin"/>
    <property type="match status" value="1"/>
</dbReference>
<evidence type="ECO:0000256" key="5">
    <source>
        <dbReference type="ARBA" id="ARBA00023242"/>
    </source>
</evidence>
<dbReference type="CDD" id="cd11283">
    <property type="entry name" value="ADF_GMF-beta_like"/>
    <property type="match status" value="1"/>
</dbReference>
<evidence type="ECO:0000259" key="7">
    <source>
        <dbReference type="PROSITE" id="PS51263"/>
    </source>
</evidence>
<keyword evidence="8" id="KW-1185">Reference proteome</keyword>
<dbReference type="PANTHER" id="PTHR11249:SF2">
    <property type="entry name" value="GLIA MATURATION FACTOR"/>
    <property type="match status" value="1"/>
</dbReference>
<dbReference type="SMART" id="SM00102">
    <property type="entry name" value="ADF"/>
    <property type="match status" value="1"/>
</dbReference>
<dbReference type="FunFam" id="3.40.20.10:FF:000026">
    <property type="entry name" value="Glia maturation factor"/>
    <property type="match status" value="1"/>
</dbReference>
<dbReference type="AlphaFoldDB" id="A0A1I7YQH5"/>
<comment type="similarity">
    <text evidence="3 6">Belongs to the actin-binding proteins ADF family. GMF subfamily.</text>
</comment>
<dbReference type="WBParaSite" id="L893_g18682.t1">
    <property type="protein sequence ID" value="L893_g18682.t1"/>
    <property type="gene ID" value="L893_g18682"/>
</dbReference>
<keyword evidence="4" id="KW-0963">Cytoplasm</keyword>
<dbReference type="GO" id="GO:0005634">
    <property type="term" value="C:nucleus"/>
    <property type="evidence" value="ECO:0007669"/>
    <property type="project" value="UniProtKB-SubCell"/>
</dbReference>
<dbReference type="InterPro" id="IPR002108">
    <property type="entry name" value="ADF-H"/>
</dbReference>
<evidence type="ECO:0000256" key="4">
    <source>
        <dbReference type="ARBA" id="ARBA00022490"/>
    </source>
</evidence>
<accession>A0A1I7YQH5</accession>
<evidence type="ECO:0000256" key="6">
    <source>
        <dbReference type="PIRNR" id="PIRNR001788"/>
    </source>
</evidence>
<organism evidence="8 9">
    <name type="scientific">Steinernema glaseri</name>
    <dbReference type="NCBI Taxonomy" id="37863"/>
    <lineage>
        <taxon>Eukaryota</taxon>
        <taxon>Metazoa</taxon>
        <taxon>Ecdysozoa</taxon>
        <taxon>Nematoda</taxon>
        <taxon>Chromadorea</taxon>
        <taxon>Rhabditida</taxon>
        <taxon>Tylenchina</taxon>
        <taxon>Panagrolaimomorpha</taxon>
        <taxon>Strongyloidoidea</taxon>
        <taxon>Steinernematidae</taxon>
        <taxon>Steinernema</taxon>
    </lineage>
</organism>
<evidence type="ECO:0000313" key="9">
    <source>
        <dbReference type="WBParaSite" id="L893_g18682.t1"/>
    </source>
</evidence>
<dbReference type="GO" id="GO:0071846">
    <property type="term" value="P:actin filament debranching"/>
    <property type="evidence" value="ECO:0007669"/>
    <property type="project" value="InterPro"/>
</dbReference>
<dbReference type="InterPro" id="IPR029006">
    <property type="entry name" value="ADF-H/Gelsolin-like_dom_sf"/>
</dbReference>
<dbReference type="PANTHER" id="PTHR11249">
    <property type="entry name" value="GLIAL FACTOR NATURATION FACTOR"/>
    <property type="match status" value="1"/>
</dbReference>
<reference evidence="9" key="1">
    <citation type="submission" date="2016-11" db="UniProtKB">
        <authorList>
            <consortium name="WormBaseParasite"/>
        </authorList>
    </citation>
    <scope>IDENTIFICATION</scope>
</reference>
<dbReference type="Proteomes" id="UP000095287">
    <property type="component" value="Unplaced"/>
</dbReference>
<evidence type="ECO:0000256" key="3">
    <source>
        <dbReference type="ARBA" id="ARBA00010055"/>
    </source>
</evidence>